<accession>A0A8J2RJJ9</accession>
<dbReference type="PANTHER" id="PTHR48438:SF1">
    <property type="entry name" value="ALPHA-(1,3)-FUCOSYLTRANSFERASE C-RELATED"/>
    <property type="match status" value="1"/>
</dbReference>
<comment type="pathway">
    <text evidence="2">Protein modification; protein glycosylation.</text>
</comment>
<keyword evidence="5 12" id="KW-0808">Transferase</keyword>
<dbReference type="AlphaFoldDB" id="A0A8J2RJJ9"/>
<dbReference type="GO" id="GO:0032580">
    <property type="term" value="C:Golgi cisterna membrane"/>
    <property type="evidence" value="ECO:0007669"/>
    <property type="project" value="UniProtKB-SubCell"/>
</dbReference>
<dbReference type="PANTHER" id="PTHR48438">
    <property type="entry name" value="ALPHA-(1,3)-FUCOSYLTRANSFERASE C-RELATED"/>
    <property type="match status" value="1"/>
</dbReference>
<comment type="caution">
    <text evidence="15">The sequence shown here is derived from an EMBL/GenBank/DDBJ whole genome shotgun (WGS) entry which is preliminary data.</text>
</comment>
<dbReference type="UniPathway" id="UPA00378"/>
<sequence length="449" mass="52703">MSRPALCFHRLLLTLFWKKTTTAHWFLICVLAVIYFISVIFVIFNVLMTKQDRENGMNQMSSIFLSEINGEETLTAAMNRFQINRQQRHNKDKISFKKILFWNTYFSSKDFELKLGNLLNISDAVIFHANDFNERDLPDPRHRLPHQRFVFYNYETMVTASDMPMFTQTKYFYNWTMTYRRDSDIYDVHGYGAMRRRTNARHPPINLPVRLSPDVLPPNPVSMLMPSTNHNKSLDGQQFLAKKTKMVAWFVSHCRTDSLREKYFKWLGQHVHIDTYGACGNFTCVPLRSEKCDKLLDSYKFYVAAENAICPDYVTEKFYRAMASDIVPIVYGGADYSAYAPPFSYIDAADFKSPKALADYLKLLDENDGLYQKYFDWKKDYEVVSSPVSGWCELCEKLNDPQQKPKVYKDLTDWWFHKDIPCLYGYDYLDQFETRPEIKDATDAILIGK</sequence>
<dbReference type="OrthoDB" id="427096at2759"/>
<name>A0A8J2RJJ9_9CRUS</name>
<dbReference type="GO" id="GO:0008417">
    <property type="term" value="F:fucosyltransferase activity"/>
    <property type="evidence" value="ECO:0007669"/>
    <property type="project" value="InterPro"/>
</dbReference>
<keyword evidence="16" id="KW-1185">Reference proteome</keyword>
<evidence type="ECO:0000256" key="10">
    <source>
        <dbReference type="ARBA" id="ARBA00023136"/>
    </source>
</evidence>
<comment type="similarity">
    <text evidence="3 12">Belongs to the glycosyltransferase 10 family.</text>
</comment>
<keyword evidence="9 12" id="KW-0333">Golgi apparatus</keyword>
<evidence type="ECO:0000313" key="15">
    <source>
        <dbReference type="EMBL" id="CAH0103442.1"/>
    </source>
</evidence>
<dbReference type="FunFam" id="3.40.50.11660:FF:000012">
    <property type="entry name" value="Uncharacterized protein"/>
    <property type="match status" value="1"/>
</dbReference>
<dbReference type="Pfam" id="PF00852">
    <property type="entry name" value="Glyco_transf_10"/>
    <property type="match status" value="1"/>
</dbReference>
<keyword evidence="11" id="KW-0325">Glycoprotein</keyword>
<evidence type="ECO:0000256" key="9">
    <source>
        <dbReference type="ARBA" id="ARBA00023034"/>
    </source>
</evidence>
<protein>
    <recommendedName>
        <fullName evidence="12">Fucosyltransferase</fullName>
        <ecNumber evidence="12">2.4.1.-</ecNumber>
    </recommendedName>
</protein>
<evidence type="ECO:0000256" key="4">
    <source>
        <dbReference type="ARBA" id="ARBA00022676"/>
    </source>
</evidence>
<feature type="domain" description="Fucosyltransferase C-terminal" evidence="13">
    <location>
        <begin position="241"/>
        <end position="414"/>
    </location>
</feature>
<evidence type="ECO:0000259" key="14">
    <source>
        <dbReference type="Pfam" id="PF17039"/>
    </source>
</evidence>
<feature type="transmembrane region" description="Helical" evidence="12">
    <location>
        <begin position="23"/>
        <end position="47"/>
    </location>
</feature>
<keyword evidence="8 12" id="KW-1133">Transmembrane helix</keyword>
<evidence type="ECO:0000256" key="11">
    <source>
        <dbReference type="ARBA" id="ARBA00023180"/>
    </source>
</evidence>
<dbReference type="InterPro" id="IPR055270">
    <property type="entry name" value="Glyco_tran_10_C"/>
</dbReference>
<evidence type="ECO:0000259" key="13">
    <source>
        <dbReference type="Pfam" id="PF00852"/>
    </source>
</evidence>
<comment type="subcellular location">
    <subcellularLocation>
        <location evidence="1 12">Golgi apparatus</location>
        <location evidence="1 12">Golgi stack membrane</location>
        <topology evidence="1 12">Single-pass type II membrane protein</topology>
    </subcellularLocation>
</comment>
<dbReference type="Gene3D" id="3.40.50.11660">
    <property type="entry name" value="Glycosyl transferase family 10, C-terminal domain"/>
    <property type="match status" value="1"/>
</dbReference>
<proteinExistence type="inferred from homology"/>
<evidence type="ECO:0000256" key="6">
    <source>
        <dbReference type="ARBA" id="ARBA00022692"/>
    </source>
</evidence>
<dbReference type="InterPro" id="IPR038577">
    <property type="entry name" value="GT10-like_C_sf"/>
</dbReference>
<evidence type="ECO:0000256" key="2">
    <source>
        <dbReference type="ARBA" id="ARBA00004922"/>
    </source>
</evidence>
<keyword evidence="4 12" id="KW-0328">Glycosyltransferase</keyword>
<evidence type="ECO:0000256" key="8">
    <source>
        <dbReference type="ARBA" id="ARBA00022989"/>
    </source>
</evidence>
<evidence type="ECO:0000256" key="3">
    <source>
        <dbReference type="ARBA" id="ARBA00008919"/>
    </source>
</evidence>
<dbReference type="Pfam" id="PF17039">
    <property type="entry name" value="Glyco_tran_10_N"/>
    <property type="match status" value="1"/>
</dbReference>
<evidence type="ECO:0000256" key="12">
    <source>
        <dbReference type="RuleBase" id="RU003832"/>
    </source>
</evidence>
<gene>
    <name evidence="15" type="ORF">DGAL_LOCUS6016</name>
</gene>
<keyword evidence="6 12" id="KW-0812">Transmembrane</keyword>
<dbReference type="SUPFAM" id="SSF53756">
    <property type="entry name" value="UDP-Glycosyltransferase/glycogen phosphorylase"/>
    <property type="match status" value="1"/>
</dbReference>
<dbReference type="InterPro" id="IPR031481">
    <property type="entry name" value="Glyco_tran_10_N"/>
</dbReference>
<organism evidence="15 16">
    <name type="scientific">Daphnia galeata</name>
    <dbReference type="NCBI Taxonomy" id="27404"/>
    <lineage>
        <taxon>Eukaryota</taxon>
        <taxon>Metazoa</taxon>
        <taxon>Ecdysozoa</taxon>
        <taxon>Arthropoda</taxon>
        <taxon>Crustacea</taxon>
        <taxon>Branchiopoda</taxon>
        <taxon>Diplostraca</taxon>
        <taxon>Cladocera</taxon>
        <taxon>Anomopoda</taxon>
        <taxon>Daphniidae</taxon>
        <taxon>Daphnia</taxon>
    </lineage>
</organism>
<dbReference type="InterPro" id="IPR001503">
    <property type="entry name" value="Glyco_trans_10"/>
</dbReference>
<dbReference type="EMBL" id="CAKKLH010000112">
    <property type="protein sequence ID" value="CAH0103442.1"/>
    <property type="molecule type" value="Genomic_DNA"/>
</dbReference>
<evidence type="ECO:0000256" key="7">
    <source>
        <dbReference type="ARBA" id="ARBA00022968"/>
    </source>
</evidence>
<keyword evidence="7" id="KW-0735">Signal-anchor</keyword>
<reference evidence="15" key="1">
    <citation type="submission" date="2021-11" db="EMBL/GenBank/DDBJ databases">
        <authorList>
            <person name="Schell T."/>
        </authorList>
    </citation>
    <scope>NUCLEOTIDE SEQUENCE</scope>
    <source>
        <strain evidence="15">M5</strain>
    </source>
</reference>
<feature type="domain" description="Fucosyltransferase N-terminal" evidence="14">
    <location>
        <begin position="117"/>
        <end position="186"/>
    </location>
</feature>
<evidence type="ECO:0000313" key="16">
    <source>
        <dbReference type="Proteomes" id="UP000789390"/>
    </source>
</evidence>
<dbReference type="EC" id="2.4.1.-" evidence="12"/>
<keyword evidence="10 12" id="KW-0472">Membrane</keyword>
<evidence type="ECO:0000256" key="5">
    <source>
        <dbReference type="ARBA" id="ARBA00022679"/>
    </source>
</evidence>
<dbReference type="Proteomes" id="UP000789390">
    <property type="component" value="Unassembled WGS sequence"/>
</dbReference>
<evidence type="ECO:0000256" key="1">
    <source>
        <dbReference type="ARBA" id="ARBA00004447"/>
    </source>
</evidence>